<reference evidence="1 2" key="1">
    <citation type="submission" date="2021-03" db="EMBL/GenBank/DDBJ databases">
        <title>Antimicrobial resistance genes in bacteria isolated from Japanese honey, and their potential for conferring macrolide and lincosamide resistance in the American foulbrood pathogen Paenibacillus larvae.</title>
        <authorList>
            <person name="Okamoto M."/>
            <person name="Kumagai M."/>
            <person name="Kanamori H."/>
            <person name="Takamatsu D."/>
        </authorList>
    </citation>
    <scope>NUCLEOTIDE SEQUENCE [LARGE SCALE GENOMIC DNA]</scope>
    <source>
        <strain evidence="1 2">J34TS1</strain>
    </source>
</reference>
<dbReference type="PANTHER" id="PTHR37841:SF1">
    <property type="entry name" value="DUF3298 DOMAIN-CONTAINING PROTEIN"/>
    <property type="match status" value="1"/>
</dbReference>
<dbReference type="InterPro" id="IPR032774">
    <property type="entry name" value="WG_beta_rep"/>
</dbReference>
<evidence type="ECO:0000313" key="2">
    <source>
        <dbReference type="Proteomes" id="UP000682811"/>
    </source>
</evidence>
<protein>
    <recommendedName>
        <fullName evidence="3">WG repeat-containing protein</fullName>
    </recommendedName>
</protein>
<organism evidence="1 2">
    <name type="scientific">Paenibacillus azoreducens</name>
    <dbReference type="NCBI Taxonomy" id="116718"/>
    <lineage>
        <taxon>Bacteria</taxon>
        <taxon>Bacillati</taxon>
        <taxon>Bacillota</taxon>
        <taxon>Bacilli</taxon>
        <taxon>Bacillales</taxon>
        <taxon>Paenibacillaceae</taxon>
        <taxon>Paenibacillus</taxon>
    </lineage>
</organism>
<keyword evidence="2" id="KW-1185">Reference proteome</keyword>
<evidence type="ECO:0008006" key="3">
    <source>
        <dbReference type="Google" id="ProtNLM"/>
    </source>
</evidence>
<proteinExistence type="predicted"/>
<dbReference type="Pfam" id="PF14903">
    <property type="entry name" value="WG_beta_rep"/>
    <property type="match status" value="3"/>
</dbReference>
<comment type="caution">
    <text evidence="1">The sequence shown here is derived from an EMBL/GenBank/DDBJ whole genome shotgun (WGS) entry which is preliminary data.</text>
</comment>
<dbReference type="RefSeq" id="WP_212980050.1">
    <property type="nucleotide sequence ID" value="NZ_AP025343.1"/>
</dbReference>
<evidence type="ECO:0000313" key="1">
    <source>
        <dbReference type="EMBL" id="GIO49610.1"/>
    </source>
</evidence>
<dbReference type="PANTHER" id="PTHR37841">
    <property type="entry name" value="GLR2918 PROTEIN"/>
    <property type="match status" value="1"/>
</dbReference>
<gene>
    <name evidence="1" type="ORF">J34TS1_43750</name>
</gene>
<dbReference type="Proteomes" id="UP000682811">
    <property type="component" value="Unassembled WGS sequence"/>
</dbReference>
<name>A0A919YI05_9BACL</name>
<sequence length="310" mass="35212">MEKRESKFGEVVDCIAGLGIVVNKDNEEGLAWYGLYGLVNEEDELIIPCEYLNLQMVDYGLIRVENQSGIYAYLDHRGKEVVPFSRGYNLVGSFSDGRVVVGKYTQPVGEYLDKFHENEEEDDPIDFLDDPFNGSERSILHYNPYCPKLMGYIDQYGNEAIPLQYQEAKDFSEGLAAVKGCNDRWGFIDSTGRTVIPFEFDEVFESYIPGYEGFIEGTVVVKKEGKWGTINQEGATVIPFEFDDVLKFYVEGAIVFKKDDSWGAVTQSGEIIVPFLYPEQGRVIKLFKKIMHLEENAKLLVSPCKKQSVR</sequence>
<dbReference type="EMBL" id="BORT01000023">
    <property type="protein sequence ID" value="GIO49610.1"/>
    <property type="molecule type" value="Genomic_DNA"/>
</dbReference>
<accession>A0A919YI05</accession>
<dbReference type="SUPFAM" id="SSF69360">
    <property type="entry name" value="Cell wall binding repeat"/>
    <property type="match status" value="1"/>
</dbReference>
<dbReference type="AlphaFoldDB" id="A0A919YI05"/>